<feature type="compositionally biased region" description="Basic residues" evidence="1">
    <location>
        <begin position="48"/>
        <end position="58"/>
    </location>
</feature>
<feature type="region of interest" description="Disordered" evidence="1">
    <location>
        <begin position="23"/>
        <end position="59"/>
    </location>
</feature>
<dbReference type="KEGG" id="gaz:Pan241w_26460"/>
<dbReference type="EMBL" id="CP036269">
    <property type="protein sequence ID" value="QDT42561.1"/>
    <property type="molecule type" value="Genomic_DNA"/>
</dbReference>
<reference evidence="2 3" key="1">
    <citation type="submission" date="2019-02" db="EMBL/GenBank/DDBJ databases">
        <title>Deep-cultivation of Planctomycetes and their phenomic and genomic characterization uncovers novel biology.</title>
        <authorList>
            <person name="Wiegand S."/>
            <person name="Jogler M."/>
            <person name="Boedeker C."/>
            <person name="Pinto D."/>
            <person name="Vollmers J."/>
            <person name="Rivas-Marin E."/>
            <person name="Kohn T."/>
            <person name="Peeters S.H."/>
            <person name="Heuer A."/>
            <person name="Rast P."/>
            <person name="Oberbeckmann S."/>
            <person name="Bunk B."/>
            <person name="Jeske O."/>
            <person name="Meyerdierks A."/>
            <person name="Storesund J.E."/>
            <person name="Kallscheuer N."/>
            <person name="Luecker S."/>
            <person name="Lage O.M."/>
            <person name="Pohl T."/>
            <person name="Merkel B.J."/>
            <person name="Hornburger P."/>
            <person name="Mueller R.-W."/>
            <person name="Bruemmer F."/>
            <person name="Labrenz M."/>
            <person name="Spormann A.M."/>
            <person name="Op den Camp H."/>
            <person name="Overmann J."/>
            <person name="Amann R."/>
            <person name="Jetten M.S.M."/>
            <person name="Mascher T."/>
            <person name="Medema M.H."/>
            <person name="Devos D.P."/>
            <person name="Kaster A.-K."/>
            <person name="Ovreas L."/>
            <person name="Rohde M."/>
            <person name="Galperin M.Y."/>
            <person name="Jogler C."/>
        </authorList>
    </citation>
    <scope>NUCLEOTIDE SEQUENCE [LARGE SCALE GENOMIC DNA]</scope>
    <source>
        <strain evidence="2 3">Pan241w</strain>
    </source>
</reference>
<dbReference type="RefSeq" id="WP_145216011.1">
    <property type="nucleotide sequence ID" value="NZ_CP036269.1"/>
</dbReference>
<accession>A0A517RFA8</accession>
<gene>
    <name evidence="2" type="ORF">Pan241w_26460</name>
</gene>
<protein>
    <submittedName>
        <fullName evidence="2">Uncharacterized protein</fullName>
    </submittedName>
</protein>
<dbReference type="AlphaFoldDB" id="A0A517RFA8"/>
<sequence>MAAFVCIAFLAFVFFSIVCGDRGVNSSSRHTERRTGKSQNNTASPDRIKKRMVVRKNGRQSSYRVNQYGEVFED</sequence>
<keyword evidence="3" id="KW-1185">Reference proteome</keyword>
<name>A0A517RFA8_9PLAN</name>
<evidence type="ECO:0000313" key="2">
    <source>
        <dbReference type="EMBL" id="QDT42561.1"/>
    </source>
</evidence>
<organism evidence="2 3">
    <name type="scientific">Gimesia alba</name>
    <dbReference type="NCBI Taxonomy" id="2527973"/>
    <lineage>
        <taxon>Bacteria</taxon>
        <taxon>Pseudomonadati</taxon>
        <taxon>Planctomycetota</taxon>
        <taxon>Planctomycetia</taxon>
        <taxon>Planctomycetales</taxon>
        <taxon>Planctomycetaceae</taxon>
        <taxon>Gimesia</taxon>
    </lineage>
</organism>
<evidence type="ECO:0000313" key="3">
    <source>
        <dbReference type="Proteomes" id="UP000317171"/>
    </source>
</evidence>
<dbReference type="Proteomes" id="UP000317171">
    <property type="component" value="Chromosome"/>
</dbReference>
<evidence type="ECO:0000256" key="1">
    <source>
        <dbReference type="SAM" id="MobiDB-lite"/>
    </source>
</evidence>
<proteinExistence type="predicted"/>